<evidence type="ECO:0000256" key="1">
    <source>
        <dbReference type="ARBA" id="ARBA00022737"/>
    </source>
</evidence>
<dbReference type="PANTHER" id="PTHR18896:SF171">
    <property type="entry name" value="PHOSPHOLIPASE D"/>
    <property type="match status" value="1"/>
</dbReference>
<dbReference type="GO" id="GO:0005886">
    <property type="term" value="C:plasma membrane"/>
    <property type="evidence" value="ECO:0007669"/>
    <property type="project" value="TreeGrafter"/>
</dbReference>
<dbReference type="InterPro" id="IPR024632">
    <property type="entry name" value="PLipase_D_C"/>
</dbReference>
<accession>A0A2Z6M4P5</accession>
<dbReference type="SUPFAM" id="SSF56024">
    <property type="entry name" value="Phospholipase D/nuclease"/>
    <property type="match status" value="2"/>
</dbReference>
<organism evidence="4 5">
    <name type="scientific">Trifolium subterraneum</name>
    <name type="common">Subterranean clover</name>
    <dbReference type="NCBI Taxonomy" id="3900"/>
    <lineage>
        <taxon>Eukaryota</taxon>
        <taxon>Viridiplantae</taxon>
        <taxon>Streptophyta</taxon>
        <taxon>Embryophyta</taxon>
        <taxon>Tracheophyta</taxon>
        <taxon>Spermatophyta</taxon>
        <taxon>Magnoliopsida</taxon>
        <taxon>eudicotyledons</taxon>
        <taxon>Gunneridae</taxon>
        <taxon>Pentapetalae</taxon>
        <taxon>rosids</taxon>
        <taxon>fabids</taxon>
        <taxon>Fabales</taxon>
        <taxon>Fabaceae</taxon>
        <taxon>Papilionoideae</taxon>
        <taxon>50 kb inversion clade</taxon>
        <taxon>NPAAA clade</taxon>
        <taxon>Hologalegina</taxon>
        <taxon>IRL clade</taxon>
        <taxon>Trifolieae</taxon>
        <taxon>Trifolium</taxon>
    </lineage>
</organism>
<keyword evidence="1" id="KW-0677">Repeat</keyword>
<evidence type="ECO:0000259" key="3">
    <source>
        <dbReference type="Pfam" id="PF12357"/>
    </source>
</evidence>
<feature type="domain" description="Phospholipase D C-terminal" evidence="3">
    <location>
        <begin position="434"/>
        <end position="477"/>
    </location>
</feature>
<keyword evidence="2" id="KW-0443">Lipid metabolism</keyword>
<reference evidence="5" key="1">
    <citation type="journal article" date="2017" name="Front. Plant Sci.">
        <title>Climate Clever Clovers: New Paradigm to Reduce the Environmental Footprint of Ruminants by Breeding Low Methanogenic Forages Utilizing Haplotype Variation.</title>
        <authorList>
            <person name="Kaur P."/>
            <person name="Appels R."/>
            <person name="Bayer P.E."/>
            <person name="Keeble-Gagnere G."/>
            <person name="Wang J."/>
            <person name="Hirakawa H."/>
            <person name="Shirasawa K."/>
            <person name="Vercoe P."/>
            <person name="Stefanova K."/>
            <person name="Durmic Z."/>
            <person name="Nichols P."/>
            <person name="Revell C."/>
            <person name="Isobe S.N."/>
            <person name="Edwards D."/>
            <person name="Erskine W."/>
        </authorList>
    </citation>
    <scope>NUCLEOTIDE SEQUENCE [LARGE SCALE GENOMIC DNA]</scope>
    <source>
        <strain evidence="5">cv. Daliak</strain>
    </source>
</reference>
<evidence type="ECO:0000313" key="5">
    <source>
        <dbReference type="Proteomes" id="UP000242715"/>
    </source>
</evidence>
<evidence type="ECO:0000256" key="2">
    <source>
        <dbReference type="ARBA" id="ARBA00023098"/>
    </source>
</evidence>
<dbReference type="PANTHER" id="PTHR18896">
    <property type="entry name" value="PHOSPHOLIPASE D"/>
    <property type="match status" value="1"/>
</dbReference>
<dbReference type="InterPro" id="IPR015679">
    <property type="entry name" value="PLipase_D_fam"/>
</dbReference>
<dbReference type="EMBL" id="DF973353">
    <property type="protein sequence ID" value="GAU27424.1"/>
    <property type="molecule type" value="Genomic_DNA"/>
</dbReference>
<dbReference type="GO" id="GO:0004630">
    <property type="term" value="F:phospholipase D activity"/>
    <property type="evidence" value="ECO:0007669"/>
    <property type="project" value="TreeGrafter"/>
</dbReference>
<gene>
    <name evidence="4" type="ORF">TSUD_356600</name>
</gene>
<dbReference type="OrthoDB" id="14911at2759"/>
<dbReference type="Pfam" id="PF12357">
    <property type="entry name" value="PLD_C"/>
    <property type="match status" value="1"/>
</dbReference>
<keyword evidence="5" id="KW-1185">Reference proteome</keyword>
<dbReference type="GO" id="GO:0009395">
    <property type="term" value="P:phospholipid catabolic process"/>
    <property type="evidence" value="ECO:0007669"/>
    <property type="project" value="TreeGrafter"/>
</dbReference>
<evidence type="ECO:0000313" key="4">
    <source>
        <dbReference type="EMBL" id="GAU27424.1"/>
    </source>
</evidence>
<name>A0A2Z6M4P5_TRISU</name>
<dbReference type="AlphaFoldDB" id="A0A2Z6M4P5"/>
<sequence length="488" mass="55625">MDETPTILHGTIEATIFNTSPYTSFFPFNPARLEQSLSKVLSNREFQGLKDATFPLRSNCQVKLYHDAHHCSTFQPPFDPCGTPKNLWEDVYKAIEGAKYIVYIAAWSLNPMMVLVRDPHTEIQHARGMSLGELLKKKADEGVAVRVMLWDDETALPLIKNKGANLNKGGPRIPWHDSHACVIGEAAWDVLTNFEQRWTKQCDPSLLVPSSTLMKLVPQANSNTSIENNWKVQVYRSIDHASVDDLCGNFNAERTVHEAYVEAIRHAEKFIYIENQYFIGGCQMWEKDKNIGCTNLIPIEIALKVVNILYWTRETVAMMYRLIGEAMKESGEIGHPRDYLNFFCLANRELKGKGEYLPLDSPHPQTDYWNAQKNRRFMVYVHSKLMIGSANMNQRSMDGKRDTEIAIGCFQIQNEVEKQMNLSDVHAYRMSLCNEDIVDMEGVHLVSYPMKVTQEGYVKDLSNGVYFPDTNSLVKGKRSTLLPPNLTT</sequence>
<protein>
    <recommendedName>
        <fullName evidence="3">Phospholipase D C-terminal domain-containing protein</fullName>
    </recommendedName>
</protein>
<proteinExistence type="predicted"/>
<dbReference type="Proteomes" id="UP000242715">
    <property type="component" value="Unassembled WGS sequence"/>
</dbReference>
<dbReference type="Gene3D" id="3.30.870.10">
    <property type="entry name" value="Endonuclease Chain A"/>
    <property type="match status" value="1"/>
</dbReference>